<evidence type="ECO:0000313" key="3">
    <source>
        <dbReference type="EMBL" id="MBM7694837.1"/>
    </source>
</evidence>
<proteinExistence type="predicted"/>
<protein>
    <submittedName>
        <fullName evidence="3">Polysaccharide deacetylase family sporulation protein PdaB</fullName>
    </submittedName>
</protein>
<dbReference type="InterPro" id="IPR002509">
    <property type="entry name" value="NODB_dom"/>
</dbReference>
<dbReference type="InterPro" id="IPR050248">
    <property type="entry name" value="Polysacc_deacetylase_ArnD"/>
</dbReference>
<reference evidence="3 4" key="1">
    <citation type="submission" date="2021-01" db="EMBL/GenBank/DDBJ databases">
        <title>Genomic Encyclopedia of Type Strains, Phase IV (KMG-IV): sequencing the most valuable type-strain genomes for metagenomic binning, comparative biology and taxonomic classification.</title>
        <authorList>
            <person name="Goeker M."/>
        </authorList>
    </citation>
    <scope>NUCLEOTIDE SEQUENCE [LARGE SCALE GENOMIC DNA]</scope>
    <source>
        <strain evidence="3 4">DSM 105482</strain>
    </source>
</reference>
<dbReference type="InterPro" id="IPR011330">
    <property type="entry name" value="Glyco_hydro/deAcase_b/a-brl"/>
</dbReference>
<dbReference type="PANTHER" id="PTHR10587:SF128">
    <property type="entry name" value="POLYSACCHARIDE DEACETYLASE PDAB-RELATED"/>
    <property type="match status" value="1"/>
</dbReference>
<feature type="domain" description="NodB homology" evidence="2">
    <location>
        <begin position="60"/>
        <end position="239"/>
    </location>
</feature>
<keyword evidence="1" id="KW-1133">Transmembrane helix</keyword>
<dbReference type="InterPro" id="IPR014132">
    <property type="entry name" value="PdaB-like"/>
</dbReference>
<feature type="transmembrane region" description="Helical" evidence="1">
    <location>
        <begin position="21"/>
        <end position="37"/>
    </location>
</feature>
<comment type="caution">
    <text evidence="3">The sequence shown here is derived from an EMBL/GenBank/DDBJ whole genome shotgun (WGS) entry which is preliminary data.</text>
</comment>
<dbReference type="NCBIfam" id="TIGR02764">
    <property type="entry name" value="spore_ybaN_pdaB"/>
    <property type="match status" value="1"/>
</dbReference>
<keyword evidence="1" id="KW-0472">Membrane</keyword>
<dbReference type="SUPFAM" id="SSF88713">
    <property type="entry name" value="Glycoside hydrolase/deacetylase"/>
    <property type="match status" value="1"/>
</dbReference>
<gene>
    <name evidence="3" type="ORF">JOC77_004316</name>
</gene>
<dbReference type="PROSITE" id="PS51677">
    <property type="entry name" value="NODB"/>
    <property type="match status" value="1"/>
</dbReference>
<accession>A0ABS2QNT9</accession>
<keyword evidence="1" id="KW-0812">Transmembrane</keyword>
<evidence type="ECO:0000259" key="2">
    <source>
        <dbReference type="PROSITE" id="PS51677"/>
    </source>
</evidence>
<organism evidence="3 4">
    <name type="scientific">Peribacillus deserti</name>
    <dbReference type="NCBI Taxonomy" id="673318"/>
    <lineage>
        <taxon>Bacteria</taxon>
        <taxon>Bacillati</taxon>
        <taxon>Bacillota</taxon>
        <taxon>Bacilli</taxon>
        <taxon>Bacillales</taxon>
        <taxon>Bacillaceae</taxon>
        <taxon>Peribacillus</taxon>
    </lineage>
</organism>
<dbReference type="EMBL" id="JAFBFI010000040">
    <property type="protein sequence ID" value="MBM7694837.1"/>
    <property type="molecule type" value="Genomic_DNA"/>
</dbReference>
<dbReference type="Gene3D" id="3.20.20.370">
    <property type="entry name" value="Glycoside hydrolase/deacetylase"/>
    <property type="match status" value="1"/>
</dbReference>
<evidence type="ECO:0000256" key="1">
    <source>
        <dbReference type="SAM" id="Phobius"/>
    </source>
</evidence>
<evidence type="ECO:0000313" key="4">
    <source>
        <dbReference type="Proteomes" id="UP000823486"/>
    </source>
</evidence>
<name>A0ABS2QNT9_9BACI</name>
<dbReference type="Pfam" id="PF01522">
    <property type="entry name" value="Polysacc_deac_1"/>
    <property type="match status" value="1"/>
</dbReference>
<dbReference type="PANTHER" id="PTHR10587">
    <property type="entry name" value="GLYCOSYL TRANSFERASE-RELATED"/>
    <property type="match status" value="1"/>
</dbReference>
<sequence>MDEVIALYYFQAANAKKIKQYTFIIVIAFFTAVFLYVQSLNNFSVFSTMTGPKAVYKGERDLALTFNIGWGDVKAKPILDTLKQEKVRAATFFLSGSWAERHPELVGQIVKQGYEIGMLGYGYKDYTNMEEQEIARDISKAQDVFRKLNVKNIELLRSPTGHFDQRLLKVGDRYGYTVVHWSLDSKDWTNPGVQEIVTNIEDVEEGDIVLLHASDSAKQTAKALPQIINTVQSKNLKFVSVSEMIANSSTKTKEIK</sequence>
<dbReference type="Proteomes" id="UP000823486">
    <property type="component" value="Unassembled WGS sequence"/>
</dbReference>
<keyword evidence="4" id="KW-1185">Reference proteome</keyword>